<protein>
    <submittedName>
        <fullName evidence="2">YbaK/prolyl-tRNA synthetase associated domain-containing protein</fullName>
    </submittedName>
</protein>
<dbReference type="InterPro" id="IPR007214">
    <property type="entry name" value="YbaK/aa-tRNA-synth-assoc-dom"/>
</dbReference>
<dbReference type="PANTHER" id="PTHR30411:SF9">
    <property type="entry name" value="MULTIFUNCTIONAL SER_THR-TRNA DEACYLASE PROXP-Y"/>
    <property type="match status" value="1"/>
</dbReference>
<dbReference type="SUPFAM" id="SSF55826">
    <property type="entry name" value="YbaK/ProRS associated domain"/>
    <property type="match status" value="1"/>
</dbReference>
<sequence>MTESSNPPGVGPTPVFVKLVELLCAEAARYRVIEHPAAGKSEEVARIRGTEVGQGAKAMACKLKVPDAPPKYVLAVLAADRQLDLETLAAYCGAKRASLLSPREIEGLTACVLGAIPPFSFHQDLQLVADPELFTRYREIAFNAGRLDASIVLATEDYLRIAQPQLADIRQS</sequence>
<proteinExistence type="predicted"/>
<feature type="domain" description="YbaK/aminoacyl-tRNA synthetase-associated" evidence="1">
    <location>
        <begin position="35"/>
        <end position="160"/>
    </location>
</feature>
<dbReference type="InterPro" id="IPR044786">
    <property type="entry name" value="PROXY"/>
</dbReference>
<evidence type="ECO:0000313" key="2">
    <source>
        <dbReference type="EMBL" id="MFC0251930.1"/>
    </source>
</evidence>
<dbReference type="Gene3D" id="3.90.960.10">
    <property type="entry name" value="YbaK/aminoacyl-tRNA synthetase-associated domain"/>
    <property type="match status" value="1"/>
</dbReference>
<name>A0ABV6FFW2_9BURK</name>
<dbReference type="PANTHER" id="PTHR30411">
    <property type="entry name" value="CYTOPLASMIC PROTEIN"/>
    <property type="match status" value="1"/>
</dbReference>
<dbReference type="InterPro" id="IPR036754">
    <property type="entry name" value="YbaK/aa-tRNA-synt-asso_dom_sf"/>
</dbReference>
<evidence type="ECO:0000259" key="1">
    <source>
        <dbReference type="Pfam" id="PF04073"/>
    </source>
</evidence>
<dbReference type="Pfam" id="PF04073">
    <property type="entry name" value="tRNA_edit"/>
    <property type="match status" value="1"/>
</dbReference>
<comment type="caution">
    <text evidence="2">The sequence shown here is derived from an EMBL/GenBank/DDBJ whole genome shotgun (WGS) entry which is preliminary data.</text>
</comment>
<keyword evidence="3" id="KW-1185">Reference proteome</keyword>
<accession>A0ABV6FFW2</accession>
<gene>
    <name evidence="2" type="ORF">ACFFJK_08520</name>
</gene>
<dbReference type="CDD" id="cd04336">
    <property type="entry name" value="YeaK"/>
    <property type="match status" value="1"/>
</dbReference>
<reference evidence="2 3" key="1">
    <citation type="submission" date="2024-09" db="EMBL/GenBank/DDBJ databases">
        <authorList>
            <person name="Sun Q."/>
            <person name="Mori K."/>
        </authorList>
    </citation>
    <scope>NUCLEOTIDE SEQUENCE [LARGE SCALE GENOMIC DNA]</scope>
    <source>
        <strain evidence="2 3">CCM 7792</strain>
    </source>
</reference>
<organism evidence="2 3">
    <name type="scientific">Massilia consociata</name>
    <dbReference type="NCBI Taxonomy" id="760117"/>
    <lineage>
        <taxon>Bacteria</taxon>
        <taxon>Pseudomonadati</taxon>
        <taxon>Pseudomonadota</taxon>
        <taxon>Betaproteobacteria</taxon>
        <taxon>Burkholderiales</taxon>
        <taxon>Oxalobacteraceae</taxon>
        <taxon>Telluria group</taxon>
        <taxon>Massilia</taxon>
    </lineage>
</organism>
<dbReference type="Proteomes" id="UP001589773">
    <property type="component" value="Unassembled WGS sequence"/>
</dbReference>
<dbReference type="EMBL" id="JBHLWP010000009">
    <property type="protein sequence ID" value="MFC0251930.1"/>
    <property type="molecule type" value="Genomic_DNA"/>
</dbReference>
<evidence type="ECO:0000313" key="3">
    <source>
        <dbReference type="Proteomes" id="UP001589773"/>
    </source>
</evidence>
<dbReference type="RefSeq" id="WP_379678756.1">
    <property type="nucleotide sequence ID" value="NZ_JBHLWP010000009.1"/>
</dbReference>